<reference evidence="1" key="1">
    <citation type="submission" date="2002-05" db="EMBL/GenBank/DDBJ databases">
        <title>Oryza sativa nipponbare(GA3) genomic DNA, chromosome 7, BAC clone:OSJNBa0031C24.</title>
        <authorList>
            <person name="Sasaki T."/>
            <person name="Matsumoto T."/>
            <person name="Katayose Y."/>
        </authorList>
    </citation>
    <scope>NUCLEOTIDE SEQUENCE</scope>
</reference>
<dbReference type="Proteomes" id="UP000000763">
    <property type="component" value="Chromosome 7"/>
</dbReference>
<evidence type="ECO:0000313" key="1">
    <source>
        <dbReference type="EMBL" id="BAC20115.1"/>
    </source>
</evidence>
<dbReference type="EMBL" id="AP005719">
    <property type="protein sequence ID" value="BAD31668.1"/>
    <property type="molecule type" value="Genomic_DNA"/>
</dbReference>
<reference evidence="2" key="2">
    <citation type="submission" date="2002-09" db="EMBL/GenBank/DDBJ databases">
        <title>Oryza sativa nipponbare(GA3) genomic DNA, chromosome 7, BAC clone:B1130E10.</title>
        <authorList>
            <person name="Sasaki T."/>
            <person name="Matsumoto T."/>
            <person name="Katayose Y."/>
        </authorList>
    </citation>
    <scope>NUCLEOTIDE SEQUENCE</scope>
</reference>
<dbReference type="EMBL" id="AP005160">
    <property type="protein sequence ID" value="BAC20115.1"/>
    <property type="molecule type" value="Genomic_DNA"/>
</dbReference>
<reference evidence="3" key="4">
    <citation type="journal article" date="2008" name="Nucleic Acids Res.">
        <title>The rice annotation project database (RAP-DB): 2008 update.</title>
        <authorList>
            <consortium name="The rice annotation project (RAP)"/>
        </authorList>
    </citation>
    <scope>GENOME REANNOTATION</scope>
    <source>
        <strain evidence="3">cv. Nipponbare</strain>
    </source>
</reference>
<evidence type="ECO:0000313" key="3">
    <source>
        <dbReference type="Proteomes" id="UP000000763"/>
    </source>
</evidence>
<protein>
    <submittedName>
        <fullName evidence="1">Uncharacterized protein</fullName>
    </submittedName>
</protein>
<proteinExistence type="predicted"/>
<organism evidence="1 3">
    <name type="scientific">Oryza sativa subsp. japonica</name>
    <name type="common">Rice</name>
    <dbReference type="NCBI Taxonomy" id="39947"/>
    <lineage>
        <taxon>Eukaryota</taxon>
        <taxon>Viridiplantae</taxon>
        <taxon>Streptophyta</taxon>
        <taxon>Embryophyta</taxon>
        <taxon>Tracheophyta</taxon>
        <taxon>Spermatophyta</taxon>
        <taxon>Magnoliopsida</taxon>
        <taxon>Liliopsida</taxon>
        <taxon>Poales</taxon>
        <taxon>Poaceae</taxon>
        <taxon>BOP clade</taxon>
        <taxon>Oryzoideae</taxon>
        <taxon>Oryzeae</taxon>
        <taxon>Oryzinae</taxon>
        <taxon>Oryza</taxon>
        <taxon>Oryza sativa</taxon>
    </lineage>
</organism>
<accession>Q8GVK3</accession>
<name>Q8GVK3_ORYSJ</name>
<evidence type="ECO:0000313" key="2">
    <source>
        <dbReference type="EMBL" id="BAD31668.1"/>
    </source>
</evidence>
<gene>
    <name evidence="2" type="primary">B1130E10.121</name>
    <name evidence="1" type="ORF">OSJNBa0031C24.145</name>
</gene>
<sequence length="74" mass="7856">MAAPTAGVAEPPMARKNKITALGDGVHDLVVKQEHGLPLKQVATLLALPIYWTDLTLHAPSDVHGFIDPSVYAS</sequence>
<reference evidence="3" key="3">
    <citation type="journal article" date="2005" name="Nature">
        <title>The map-based sequence of the rice genome.</title>
        <authorList>
            <consortium name="International rice genome sequencing project (IRGSP)"/>
            <person name="Matsumoto T."/>
            <person name="Wu J."/>
            <person name="Kanamori H."/>
            <person name="Katayose Y."/>
            <person name="Fujisawa M."/>
            <person name="Namiki N."/>
            <person name="Mizuno H."/>
            <person name="Yamamoto K."/>
            <person name="Antonio B.A."/>
            <person name="Baba T."/>
            <person name="Sakata K."/>
            <person name="Nagamura Y."/>
            <person name="Aoki H."/>
            <person name="Arikawa K."/>
            <person name="Arita K."/>
            <person name="Bito T."/>
            <person name="Chiden Y."/>
            <person name="Fujitsuka N."/>
            <person name="Fukunaka R."/>
            <person name="Hamada M."/>
            <person name="Harada C."/>
            <person name="Hayashi A."/>
            <person name="Hijishita S."/>
            <person name="Honda M."/>
            <person name="Hosokawa S."/>
            <person name="Ichikawa Y."/>
            <person name="Idonuma A."/>
            <person name="Iijima M."/>
            <person name="Ikeda M."/>
            <person name="Ikeno M."/>
            <person name="Ito K."/>
            <person name="Ito S."/>
            <person name="Ito T."/>
            <person name="Ito Y."/>
            <person name="Ito Y."/>
            <person name="Iwabuchi A."/>
            <person name="Kamiya K."/>
            <person name="Karasawa W."/>
            <person name="Kurita K."/>
            <person name="Katagiri S."/>
            <person name="Kikuta A."/>
            <person name="Kobayashi H."/>
            <person name="Kobayashi N."/>
            <person name="Machita K."/>
            <person name="Maehara T."/>
            <person name="Masukawa M."/>
            <person name="Mizubayashi T."/>
            <person name="Mukai Y."/>
            <person name="Nagasaki H."/>
            <person name="Nagata Y."/>
            <person name="Naito S."/>
            <person name="Nakashima M."/>
            <person name="Nakama Y."/>
            <person name="Nakamichi Y."/>
            <person name="Nakamura M."/>
            <person name="Meguro A."/>
            <person name="Negishi M."/>
            <person name="Ohta I."/>
            <person name="Ohta T."/>
            <person name="Okamoto M."/>
            <person name="Ono N."/>
            <person name="Saji S."/>
            <person name="Sakaguchi M."/>
            <person name="Sakai K."/>
            <person name="Shibata M."/>
            <person name="Shimokawa T."/>
            <person name="Song J."/>
            <person name="Takazaki Y."/>
            <person name="Terasawa K."/>
            <person name="Tsugane M."/>
            <person name="Tsuji K."/>
            <person name="Ueda S."/>
            <person name="Waki K."/>
            <person name="Yamagata H."/>
            <person name="Yamamoto M."/>
            <person name="Yamamoto S."/>
            <person name="Yamane H."/>
            <person name="Yoshiki S."/>
            <person name="Yoshihara R."/>
            <person name="Yukawa K."/>
            <person name="Zhong H."/>
            <person name="Yano M."/>
            <person name="Yuan Q."/>
            <person name="Ouyang S."/>
            <person name="Liu J."/>
            <person name="Jones K.M."/>
            <person name="Gansberger K."/>
            <person name="Moffat K."/>
            <person name="Hill J."/>
            <person name="Bera J."/>
            <person name="Fadrosh D."/>
            <person name="Jin S."/>
            <person name="Johri S."/>
            <person name="Kim M."/>
            <person name="Overton L."/>
            <person name="Reardon M."/>
            <person name="Tsitrin T."/>
            <person name="Vuong H."/>
            <person name="Weaver B."/>
            <person name="Ciecko A."/>
            <person name="Tallon L."/>
            <person name="Jackson J."/>
            <person name="Pai G."/>
            <person name="Aken S.V."/>
            <person name="Utterback T."/>
            <person name="Reidmuller S."/>
            <person name="Feldblyum T."/>
            <person name="Hsiao J."/>
            <person name="Zismann V."/>
            <person name="Iobst S."/>
            <person name="de Vazeille A.R."/>
            <person name="Buell C.R."/>
            <person name="Ying K."/>
            <person name="Li Y."/>
            <person name="Lu T."/>
            <person name="Huang Y."/>
            <person name="Zhao Q."/>
            <person name="Feng Q."/>
            <person name="Zhang L."/>
            <person name="Zhu J."/>
            <person name="Weng Q."/>
            <person name="Mu J."/>
            <person name="Lu Y."/>
            <person name="Fan D."/>
            <person name="Liu Y."/>
            <person name="Guan J."/>
            <person name="Zhang Y."/>
            <person name="Yu S."/>
            <person name="Liu X."/>
            <person name="Zhang Y."/>
            <person name="Hong G."/>
            <person name="Han B."/>
            <person name="Choisne N."/>
            <person name="Demange N."/>
            <person name="Orjeda G."/>
            <person name="Samain S."/>
            <person name="Cattolico L."/>
            <person name="Pelletier E."/>
            <person name="Couloux A."/>
            <person name="Segurens B."/>
            <person name="Wincker P."/>
            <person name="D'Hont A."/>
            <person name="Scarpelli C."/>
            <person name="Weissenbach J."/>
            <person name="Salanoubat M."/>
            <person name="Quetier F."/>
            <person name="Yu Y."/>
            <person name="Kim H.R."/>
            <person name="Rambo T."/>
            <person name="Currie J."/>
            <person name="Collura K."/>
            <person name="Luo M."/>
            <person name="Yang T."/>
            <person name="Ammiraju J.S.S."/>
            <person name="Engler F."/>
            <person name="Soderlund C."/>
            <person name="Wing R.A."/>
            <person name="Palmer L.E."/>
            <person name="de la Bastide M."/>
            <person name="Spiegel L."/>
            <person name="Nascimento L."/>
            <person name="Zutavern T."/>
            <person name="O'Shaughnessy A."/>
            <person name="Dike S."/>
            <person name="Dedhia N."/>
            <person name="Preston R."/>
            <person name="Balija V."/>
            <person name="McCombie W.R."/>
            <person name="Chow T."/>
            <person name="Chen H."/>
            <person name="Chung M."/>
            <person name="Chen C."/>
            <person name="Shaw J."/>
            <person name="Wu H."/>
            <person name="Hsiao K."/>
            <person name="Chao Y."/>
            <person name="Chu M."/>
            <person name="Cheng C."/>
            <person name="Hour A."/>
            <person name="Lee P."/>
            <person name="Lin S."/>
            <person name="Lin Y."/>
            <person name="Liou J."/>
            <person name="Liu S."/>
            <person name="Hsing Y."/>
            <person name="Raghuvanshi S."/>
            <person name="Mohanty A."/>
            <person name="Bharti A.K."/>
            <person name="Gaur A."/>
            <person name="Gupta V."/>
            <person name="Kumar D."/>
            <person name="Ravi V."/>
            <person name="Vij S."/>
            <person name="Kapur A."/>
            <person name="Khurana P."/>
            <person name="Khurana P."/>
            <person name="Khurana J.P."/>
            <person name="Tyagi A.K."/>
            <person name="Gaikwad K."/>
            <person name="Singh A."/>
            <person name="Dalal V."/>
            <person name="Srivastava S."/>
            <person name="Dixit A."/>
            <person name="Pal A.K."/>
            <person name="Ghazi I.A."/>
            <person name="Yadav M."/>
            <person name="Pandit A."/>
            <person name="Bhargava A."/>
            <person name="Sureshbabu K."/>
            <person name="Batra K."/>
            <person name="Sharma T.R."/>
            <person name="Mohapatra T."/>
            <person name="Singh N.K."/>
            <person name="Messing J."/>
            <person name="Nelson A.B."/>
            <person name="Fuks G."/>
            <person name="Kavchok S."/>
            <person name="Keizer G."/>
            <person name="Linton E."/>
            <person name="Llaca V."/>
            <person name="Song R."/>
            <person name="Tanyolac B."/>
            <person name="Young S."/>
            <person name="Ho-Il K."/>
            <person name="Hahn J.H."/>
            <person name="Sangsakoo G."/>
            <person name="Vanavichit A."/>
            <person name="de Mattos Luiz.A.T."/>
            <person name="Zimmer P.D."/>
            <person name="Malone G."/>
            <person name="Dellagostin O."/>
            <person name="de Oliveira A.C."/>
            <person name="Bevan M."/>
            <person name="Bancroft I."/>
            <person name="Minx P."/>
            <person name="Cordum H."/>
            <person name="Wilson R."/>
            <person name="Cheng Z."/>
            <person name="Jin W."/>
            <person name="Jiang J."/>
            <person name="Leong S.A."/>
            <person name="Iwama H."/>
            <person name="Gojobori T."/>
            <person name="Itoh T."/>
            <person name="Niimura Y."/>
            <person name="Fujii Y."/>
            <person name="Habara T."/>
            <person name="Sakai H."/>
            <person name="Sato Y."/>
            <person name="Wilson G."/>
            <person name="Kumar K."/>
            <person name="McCouch S."/>
            <person name="Juretic N."/>
            <person name="Hoen D."/>
            <person name="Wright S."/>
            <person name="Bruskiewich R."/>
            <person name="Bureau T."/>
            <person name="Miyao A."/>
            <person name="Hirochika H."/>
            <person name="Nishikawa T."/>
            <person name="Kadowaki K."/>
            <person name="Sugiura M."/>
            <person name="Burr B."/>
            <person name="Sasaki T."/>
        </authorList>
    </citation>
    <scope>NUCLEOTIDE SEQUENCE [LARGE SCALE GENOMIC DNA]</scope>
    <source>
        <strain evidence="3">cv. Nipponbare</strain>
    </source>
</reference>
<dbReference type="AlphaFoldDB" id="Q8GVK3"/>